<dbReference type="eggNOG" id="COG2186">
    <property type="taxonomic scope" value="Bacteria"/>
</dbReference>
<reference evidence="4 5" key="1">
    <citation type="journal article" date="2013" name="Genome Announc.">
        <title>Draft Genome Sequence of Arthrobacter gangotriensis Strain Lz1yT, Isolated from a Penguin Rookery Soil Sample Collected in Antarctica, near the Indian Station Dakshin Gangotri.</title>
        <authorList>
            <person name="Shivaji S."/>
            <person name="Ara S."/>
            <person name="Bandi S."/>
            <person name="Singh A."/>
            <person name="Kumar Pinnaka A."/>
        </authorList>
    </citation>
    <scope>NUCLEOTIDE SEQUENCE [LARGE SCALE GENOMIC DNA]</scope>
    <source>
        <strain evidence="4 5">Lz1y</strain>
    </source>
</reference>
<accession>M7MUJ4</accession>
<dbReference type="EMBL" id="AOCK01000005">
    <property type="protein sequence ID" value="EMQ98605.1"/>
    <property type="molecule type" value="Genomic_DNA"/>
</dbReference>
<proteinExistence type="predicted"/>
<dbReference type="PATRIC" id="fig|1276920.7.peg.2033"/>
<name>M7MUJ4_9MICC</name>
<sequence length="105" mass="11604">MPPSGEDLIEADKNFHRTFFELLGSQLLSNPPGALRDAYCTLHISIGIGIGIKDESNLHLAEITQASRDPFEEVKAGNKSLASELLNRHFDGFREQLASFNASEF</sequence>
<dbReference type="AlphaFoldDB" id="M7MUJ4"/>
<keyword evidence="2" id="KW-0238">DNA-binding</keyword>
<evidence type="ECO:0000256" key="1">
    <source>
        <dbReference type="ARBA" id="ARBA00023015"/>
    </source>
</evidence>
<dbReference type="SUPFAM" id="SSF48008">
    <property type="entry name" value="GntR ligand-binding domain-like"/>
    <property type="match status" value="1"/>
</dbReference>
<dbReference type="RefSeq" id="WP_007271217.1">
    <property type="nucleotide sequence ID" value="NZ_AOCK01000005.1"/>
</dbReference>
<gene>
    <name evidence="4" type="ORF">ADIAG_02033</name>
</gene>
<comment type="caution">
    <text evidence="4">The sequence shown here is derived from an EMBL/GenBank/DDBJ whole genome shotgun (WGS) entry which is preliminary data.</text>
</comment>
<keyword evidence="5" id="KW-1185">Reference proteome</keyword>
<evidence type="ECO:0000256" key="3">
    <source>
        <dbReference type="ARBA" id="ARBA00023163"/>
    </source>
</evidence>
<dbReference type="Gene3D" id="1.20.120.530">
    <property type="entry name" value="GntR ligand-binding domain-like"/>
    <property type="match status" value="1"/>
</dbReference>
<protein>
    <submittedName>
        <fullName evidence="4">Uncharacterized protein</fullName>
    </submittedName>
</protein>
<keyword evidence="3" id="KW-0804">Transcription</keyword>
<evidence type="ECO:0000313" key="4">
    <source>
        <dbReference type="EMBL" id="EMQ98605.1"/>
    </source>
</evidence>
<organism evidence="4 5">
    <name type="scientific">Paeniglutamicibacter gangotriensis Lz1y</name>
    <dbReference type="NCBI Taxonomy" id="1276920"/>
    <lineage>
        <taxon>Bacteria</taxon>
        <taxon>Bacillati</taxon>
        <taxon>Actinomycetota</taxon>
        <taxon>Actinomycetes</taxon>
        <taxon>Micrococcales</taxon>
        <taxon>Micrococcaceae</taxon>
        <taxon>Paeniglutamicibacter</taxon>
    </lineage>
</organism>
<dbReference type="InterPro" id="IPR008920">
    <property type="entry name" value="TF_FadR/GntR_C"/>
</dbReference>
<keyword evidence="1" id="KW-0805">Transcription regulation</keyword>
<evidence type="ECO:0000256" key="2">
    <source>
        <dbReference type="ARBA" id="ARBA00023125"/>
    </source>
</evidence>
<dbReference type="Proteomes" id="UP000012015">
    <property type="component" value="Unassembled WGS sequence"/>
</dbReference>
<evidence type="ECO:0000313" key="5">
    <source>
        <dbReference type="Proteomes" id="UP000012015"/>
    </source>
</evidence>
<dbReference type="GO" id="GO:0003677">
    <property type="term" value="F:DNA binding"/>
    <property type="evidence" value="ECO:0007669"/>
    <property type="project" value="UniProtKB-KW"/>
</dbReference>